<evidence type="ECO:0000313" key="3">
    <source>
        <dbReference type="Proteomes" id="UP000784294"/>
    </source>
</evidence>
<sequence length="286" mass="31473">MASGHDDIRHMKNERSARSHRSRKTMRQGLLSTIQQTKVQANTSSVFGDANLRLPFIHLLKRDESWEDCILREYPVTVLPSLPDFLISSADNQGTNKSSLMLPFTSQHLLISQSSQPMQQLVSYSDLLHFGQIKSSLVNSSFSKSKYLVEPIDSAHNYPVVSLSNSPKPDEHYESIQQAHLNNVSSRLAKLIVLHIQLPRAGQSAFNGGHDIAPLDSSTSSEANHLSLAQEFGSTGSEVISFQGGDGLTFEKSSKRQSAWAKALVGVQRKRLAAVVSCFLIASVCI</sequence>
<evidence type="ECO:0000313" key="2">
    <source>
        <dbReference type="EMBL" id="VEL36119.1"/>
    </source>
</evidence>
<dbReference type="EMBL" id="CAAALY010251468">
    <property type="protein sequence ID" value="VEL36119.1"/>
    <property type="molecule type" value="Genomic_DNA"/>
</dbReference>
<keyword evidence="3" id="KW-1185">Reference proteome</keyword>
<feature type="region of interest" description="Disordered" evidence="1">
    <location>
        <begin position="1"/>
        <end position="25"/>
    </location>
</feature>
<proteinExistence type="predicted"/>
<dbReference type="Proteomes" id="UP000784294">
    <property type="component" value="Unassembled WGS sequence"/>
</dbReference>
<reference evidence="2" key="1">
    <citation type="submission" date="2018-11" db="EMBL/GenBank/DDBJ databases">
        <authorList>
            <consortium name="Pathogen Informatics"/>
        </authorList>
    </citation>
    <scope>NUCLEOTIDE SEQUENCE</scope>
</reference>
<gene>
    <name evidence="2" type="ORF">PXEA_LOCUS29559</name>
</gene>
<evidence type="ECO:0000256" key="1">
    <source>
        <dbReference type="SAM" id="MobiDB-lite"/>
    </source>
</evidence>
<comment type="caution">
    <text evidence="2">The sequence shown here is derived from an EMBL/GenBank/DDBJ whole genome shotgun (WGS) entry which is preliminary data.</text>
</comment>
<feature type="compositionally biased region" description="Basic and acidic residues" evidence="1">
    <location>
        <begin position="1"/>
        <end position="17"/>
    </location>
</feature>
<protein>
    <submittedName>
        <fullName evidence="2">Uncharacterized protein</fullName>
    </submittedName>
</protein>
<name>A0A3S5C569_9PLAT</name>
<dbReference type="AlphaFoldDB" id="A0A3S5C569"/>
<organism evidence="2 3">
    <name type="scientific">Protopolystoma xenopodis</name>
    <dbReference type="NCBI Taxonomy" id="117903"/>
    <lineage>
        <taxon>Eukaryota</taxon>
        <taxon>Metazoa</taxon>
        <taxon>Spiralia</taxon>
        <taxon>Lophotrochozoa</taxon>
        <taxon>Platyhelminthes</taxon>
        <taxon>Monogenea</taxon>
        <taxon>Polyopisthocotylea</taxon>
        <taxon>Polystomatidea</taxon>
        <taxon>Polystomatidae</taxon>
        <taxon>Protopolystoma</taxon>
    </lineage>
</organism>
<accession>A0A3S5C569</accession>